<evidence type="ECO:0000313" key="1">
    <source>
        <dbReference type="EMBL" id="KAJ1101475.1"/>
    </source>
</evidence>
<evidence type="ECO:0000313" key="2">
    <source>
        <dbReference type="Proteomes" id="UP001066276"/>
    </source>
</evidence>
<accession>A0AAV7MCJ3</accession>
<sequence>MLPVRKGRSDVALAREPVFFHSGVAHGVDQCVAMENLVYKVREWKGNMTRSEALDSGPVAIDNKEDT</sequence>
<comment type="caution">
    <text evidence="1">The sequence shown here is derived from an EMBL/GenBank/DDBJ whole genome shotgun (WGS) entry which is preliminary data.</text>
</comment>
<protein>
    <submittedName>
        <fullName evidence="1">Uncharacterized protein</fullName>
    </submittedName>
</protein>
<dbReference type="AlphaFoldDB" id="A0AAV7MCJ3"/>
<keyword evidence="2" id="KW-1185">Reference proteome</keyword>
<dbReference type="EMBL" id="JANPWB010000014">
    <property type="protein sequence ID" value="KAJ1101475.1"/>
    <property type="molecule type" value="Genomic_DNA"/>
</dbReference>
<organism evidence="1 2">
    <name type="scientific">Pleurodeles waltl</name>
    <name type="common">Iberian ribbed newt</name>
    <dbReference type="NCBI Taxonomy" id="8319"/>
    <lineage>
        <taxon>Eukaryota</taxon>
        <taxon>Metazoa</taxon>
        <taxon>Chordata</taxon>
        <taxon>Craniata</taxon>
        <taxon>Vertebrata</taxon>
        <taxon>Euteleostomi</taxon>
        <taxon>Amphibia</taxon>
        <taxon>Batrachia</taxon>
        <taxon>Caudata</taxon>
        <taxon>Salamandroidea</taxon>
        <taxon>Salamandridae</taxon>
        <taxon>Pleurodelinae</taxon>
        <taxon>Pleurodeles</taxon>
    </lineage>
</organism>
<gene>
    <name evidence="1" type="ORF">NDU88_006542</name>
</gene>
<name>A0AAV7MCJ3_PLEWA</name>
<proteinExistence type="predicted"/>
<dbReference type="Proteomes" id="UP001066276">
    <property type="component" value="Chromosome 10"/>
</dbReference>
<reference evidence="1" key="1">
    <citation type="journal article" date="2022" name="bioRxiv">
        <title>Sequencing and chromosome-scale assembly of the giantPleurodeles waltlgenome.</title>
        <authorList>
            <person name="Brown T."/>
            <person name="Elewa A."/>
            <person name="Iarovenko S."/>
            <person name="Subramanian E."/>
            <person name="Araus A.J."/>
            <person name="Petzold A."/>
            <person name="Susuki M."/>
            <person name="Suzuki K.-i.T."/>
            <person name="Hayashi T."/>
            <person name="Toyoda A."/>
            <person name="Oliveira C."/>
            <person name="Osipova E."/>
            <person name="Leigh N.D."/>
            <person name="Simon A."/>
            <person name="Yun M.H."/>
        </authorList>
    </citation>
    <scope>NUCLEOTIDE SEQUENCE</scope>
    <source>
        <strain evidence="1">20211129_DDA</strain>
        <tissue evidence="1">Liver</tissue>
    </source>
</reference>